<feature type="region of interest" description="Disordered" evidence="1">
    <location>
        <begin position="76"/>
        <end position="98"/>
    </location>
</feature>
<dbReference type="Proteomes" id="UP000272474">
    <property type="component" value="Unassembled WGS sequence"/>
</dbReference>
<dbReference type="OrthoDB" id="4305211at2"/>
<proteinExistence type="predicted"/>
<organism evidence="2 3">
    <name type="scientific">Streptomyces hoynatensis</name>
    <dbReference type="NCBI Taxonomy" id="1141874"/>
    <lineage>
        <taxon>Bacteria</taxon>
        <taxon>Bacillati</taxon>
        <taxon>Actinomycetota</taxon>
        <taxon>Actinomycetes</taxon>
        <taxon>Kitasatosporales</taxon>
        <taxon>Streptomycetaceae</taxon>
        <taxon>Streptomyces</taxon>
    </lineage>
</organism>
<gene>
    <name evidence="2" type="ORF">D7294_11800</name>
</gene>
<evidence type="ECO:0000256" key="1">
    <source>
        <dbReference type="SAM" id="MobiDB-lite"/>
    </source>
</evidence>
<comment type="caution">
    <text evidence="2">The sequence shown here is derived from an EMBL/GenBank/DDBJ whole genome shotgun (WGS) entry which is preliminary data.</text>
</comment>
<accession>A0A3A9Z566</accession>
<evidence type="ECO:0000313" key="2">
    <source>
        <dbReference type="EMBL" id="RKN43159.1"/>
    </source>
</evidence>
<sequence length="98" mass="10772">MEGARMAWTEGACVVDTRTGRVGRITGRTGTRLTLSPLSAGRSWDCPLDRVREATEFERRNADVLDVTWRFWRRRATAQNAPGATPKGAAPRRSGNAG</sequence>
<evidence type="ECO:0000313" key="3">
    <source>
        <dbReference type="Proteomes" id="UP000272474"/>
    </source>
</evidence>
<name>A0A3A9Z566_9ACTN</name>
<keyword evidence="3" id="KW-1185">Reference proteome</keyword>
<dbReference type="EMBL" id="RBAL01000005">
    <property type="protein sequence ID" value="RKN43159.1"/>
    <property type="molecule type" value="Genomic_DNA"/>
</dbReference>
<protein>
    <submittedName>
        <fullName evidence="2">Uncharacterized protein</fullName>
    </submittedName>
</protein>
<reference evidence="2 3" key="1">
    <citation type="journal article" date="2014" name="Int. J. Syst. Evol. Microbiol.">
        <title>Streptomyces hoynatensis sp. nov., isolated from deep marine sediment.</title>
        <authorList>
            <person name="Veyisoglu A."/>
            <person name="Sahin N."/>
        </authorList>
    </citation>
    <scope>NUCLEOTIDE SEQUENCE [LARGE SCALE GENOMIC DNA]</scope>
    <source>
        <strain evidence="2 3">KCTC 29097</strain>
    </source>
</reference>
<dbReference type="AlphaFoldDB" id="A0A3A9Z566"/>